<keyword evidence="2" id="KW-1185">Reference proteome</keyword>
<evidence type="ECO:0000313" key="2">
    <source>
        <dbReference type="Proteomes" id="UP001359308"/>
    </source>
</evidence>
<dbReference type="Proteomes" id="UP001359308">
    <property type="component" value="Chromosome"/>
</dbReference>
<organism evidence="1 2">
    <name type="scientific">Methylococcus capsulatus</name>
    <dbReference type="NCBI Taxonomy" id="414"/>
    <lineage>
        <taxon>Bacteria</taxon>
        <taxon>Pseudomonadati</taxon>
        <taxon>Pseudomonadota</taxon>
        <taxon>Gammaproteobacteria</taxon>
        <taxon>Methylococcales</taxon>
        <taxon>Methylococcaceae</taxon>
        <taxon>Methylococcus</taxon>
    </lineage>
</organism>
<dbReference type="RefSeq" id="WP_255527192.1">
    <property type="nucleotide sequence ID" value="NZ_CP104311.1"/>
</dbReference>
<gene>
    <name evidence="1" type="ORF">N4J17_09145</name>
</gene>
<evidence type="ECO:0000313" key="1">
    <source>
        <dbReference type="EMBL" id="WWF00651.1"/>
    </source>
</evidence>
<proteinExistence type="predicted"/>
<reference evidence="1 2" key="1">
    <citation type="submission" date="2022-09" db="EMBL/GenBank/DDBJ databases">
        <authorList>
            <person name="Giprobiosintez L."/>
        </authorList>
    </citation>
    <scope>NUCLEOTIDE SEQUENCE [LARGE SCALE GENOMIC DNA]</scope>
    <source>
        <strain evidence="2">VKPM-B-12549 (GBS-15)</strain>
    </source>
</reference>
<name>A0ABZ2F0W3_METCP</name>
<accession>A0ABZ2F0W3</accession>
<sequence>MRESIQQGMAEPLGKSAGLKSKTFELLAALFTDSVSESAAI</sequence>
<protein>
    <submittedName>
        <fullName evidence="1">Uncharacterized protein</fullName>
    </submittedName>
</protein>
<dbReference type="EMBL" id="CP104311">
    <property type="protein sequence ID" value="WWF00651.1"/>
    <property type="molecule type" value="Genomic_DNA"/>
</dbReference>